<dbReference type="AlphaFoldDB" id="A0A833R6M4"/>
<dbReference type="GO" id="GO:0006887">
    <property type="term" value="P:exocytosis"/>
    <property type="evidence" value="ECO:0007669"/>
    <property type="project" value="UniProtKB-KW"/>
</dbReference>
<accession>A0A833R6M4</accession>
<evidence type="ECO:0000313" key="11">
    <source>
        <dbReference type="Proteomes" id="UP000623129"/>
    </source>
</evidence>
<evidence type="ECO:0000256" key="7">
    <source>
        <dbReference type="RuleBase" id="RU365026"/>
    </source>
</evidence>
<evidence type="ECO:0000256" key="2">
    <source>
        <dbReference type="ARBA" id="ARBA00022448"/>
    </source>
</evidence>
<evidence type="ECO:0000259" key="9">
    <source>
        <dbReference type="Pfam" id="PF03081"/>
    </source>
</evidence>
<dbReference type="EMBL" id="SWLB01000008">
    <property type="protein sequence ID" value="KAF3335312.1"/>
    <property type="molecule type" value="Genomic_DNA"/>
</dbReference>
<evidence type="ECO:0000256" key="5">
    <source>
        <dbReference type="ARBA" id="ARBA00022946"/>
    </source>
</evidence>
<dbReference type="Gene3D" id="1.20.1280.170">
    <property type="entry name" value="Exocyst complex component Exo70"/>
    <property type="match status" value="1"/>
</dbReference>
<reference evidence="10" key="1">
    <citation type="submission" date="2020-01" db="EMBL/GenBank/DDBJ databases">
        <title>Genome sequence of Kobresia littledalei, the first chromosome-level genome in the family Cyperaceae.</title>
        <authorList>
            <person name="Qu G."/>
        </authorList>
    </citation>
    <scope>NUCLEOTIDE SEQUENCE</scope>
    <source>
        <strain evidence="10">C.B.Clarke</strain>
        <tissue evidence="10">Leaf</tissue>
    </source>
</reference>
<feature type="coiled-coil region" evidence="8">
    <location>
        <begin position="1"/>
        <end position="34"/>
    </location>
</feature>
<feature type="domain" description="Exocyst complex subunit Exo70 C-terminal" evidence="9">
    <location>
        <begin position="64"/>
        <end position="149"/>
    </location>
</feature>
<dbReference type="InterPro" id="IPR004140">
    <property type="entry name" value="Exo70"/>
</dbReference>
<dbReference type="Pfam" id="PF03081">
    <property type="entry name" value="Exo70_C"/>
    <property type="match status" value="1"/>
</dbReference>
<protein>
    <recommendedName>
        <fullName evidence="7">Exocyst subunit Exo70 family protein</fullName>
    </recommendedName>
</protein>
<dbReference type="InterPro" id="IPR011990">
    <property type="entry name" value="TPR-like_helical_dom_sf"/>
</dbReference>
<comment type="caution">
    <text evidence="10">The sequence shown here is derived from an EMBL/GenBank/DDBJ whole genome shotgun (WGS) entry which is preliminary data.</text>
</comment>
<evidence type="ECO:0000256" key="4">
    <source>
        <dbReference type="ARBA" id="ARBA00022737"/>
    </source>
</evidence>
<dbReference type="SUPFAM" id="SSF74788">
    <property type="entry name" value="Cullin repeat-like"/>
    <property type="match status" value="1"/>
</dbReference>
<dbReference type="InterPro" id="IPR002885">
    <property type="entry name" value="PPR_rpt"/>
</dbReference>
<proteinExistence type="inferred from homology"/>
<keyword evidence="5" id="KW-0809">Transit peptide</keyword>
<dbReference type="GO" id="GO:0000145">
    <property type="term" value="C:exocyst"/>
    <property type="evidence" value="ECO:0007669"/>
    <property type="project" value="InterPro"/>
</dbReference>
<sequence>MDSLEELKEKIQIATEKANRLKNSQEKIQIATEKLNTVVTSFEEQCSTVADVIRPIQEEGFYLGPSILRILQSLQINMENKSGEYTYRGQSHFFMMNNIYYMVTSVCKNDAAKQLLGDSWIEEQRQLAALNARQYESVAWAKVLESLQKPNAPPWCTSVNSTPTSFAPASPEISWPPAASSPLPLPPPPATSPFPNPNTFMYNILIRAFSKSSTPDLALELFVEMLYGGTMPDRLTFPSVFLGYSRLGWVRSARELHGMVVKLGLAGDISTCVMP</sequence>
<dbReference type="PANTHER" id="PTHR12542:SF41">
    <property type="entry name" value="EXOCYST COMPLEX COMPONENT 7"/>
    <property type="match status" value="1"/>
</dbReference>
<dbReference type="InterPro" id="IPR016159">
    <property type="entry name" value="Cullin_repeat-like_dom_sf"/>
</dbReference>
<evidence type="ECO:0000256" key="8">
    <source>
        <dbReference type="SAM" id="Coils"/>
    </source>
</evidence>
<organism evidence="10 11">
    <name type="scientific">Carex littledalei</name>
    <dbReference type="NCBI Taxonomy" id="544730"/>
    <lineage>
        <taxon>Eukaryota</taxon>
        <taxon>Viridiplantae</taxon>
        <taxon>Streptophyta</taxon>
        <taxon>Embryophyta</taxon>
        <taxon>Tracheophyta</taxon>
        <taxon>Spermatophyta</taxon>
        <taxon>Magnoliopsida</taxon>
        <taxon>Liliopsida</taxon>
        <taxon>Poales</taxon>
        <taxon>Cyperaceae</taxon>
        <taxon>Cyperoideae</taxon>
        <taxon>Cariceae</taxon>
        <taxon>Carex</taxon>
        <taxon>Carex subgen. Euthyceras</taxon>
    </lineage>
</organism>
<comment type="similarity">
    <text evidence="1 7">Belongs to the EXO70 family.</text>
</comment>
<dbReference type="InterPro" id="IPR046364">
    <property type="entry name" value="Exo70_C"/>
</dbReference>
<keyword evidence="8" id="KW-0175">Coiled coil</keyword>
<dbReference type="NCBIfam" id="TIGR00756">
    <property type="entry name" value="PPR"/>
    <property type="match status" value="1"/>
</dbReference>
<gene>
    <name evidence="10" type="ORF">FCM35_KLT19819</name>
</gene>
<dbReference type="OrthoDB" id="1882346at2759"/>
<keyword evidence="3 7" id="KW-0268">Exocytosis</keyword>
<evidence type="ECO:0000256" key="3">
    <source>
        <dbReference type="ARBA" id="ARBA00022483"/>
    </source>
</evidence>
<dbReference type="PANTHER" id="PTHR12542">
    <property type="entry name" value="EXOCYST COMPLEX PROTEIN EXO70"/>
    <property type="match status" value="1"/>
</dbReference>
<name>A0A833R6M4_9POAL</name>
<dbReference type="GO" id="GO:0015031">
    <property type="term" value="P:protein transport"/>
    <property type="evidence" value="ECO:0007669"/>
    <property type="project" value="UniProtKB-KW"/>
</dbReference>
<comment type="function">
    <text evidence="7">Component of the exocyst complex.</text>
</comment>
<evidence type="ECO:0000256" key="6">
    <source>
        <dbReference type="PROSITE-ProRule" id="PRU00708"/>
    </source>
</evidence>
<keyword evidence="2 7" id="KW-0813">Transport</keyword>
<dbReference type="GO" id="GO:0005546">
    <property type="term" value="F:phosphatidylinositol-4,5-bisphosphate binding"/>
    <property type="evidence" value="ECO:0007669"/>
    <property type="project" value="InterPro"/>
</dbReference>
<feature type="repeat" description="PPR" evidence="6">
    <location>
        <begin position="198"/>
        <end position="232"/>
    </location>
</feature>
<keyword evidence="7" id="KW-0653">Protein transport</keyword>
<dbReference type="Proteomes" id="UP000623129">
    <property type="component" value="Unassembled WGS sequence"/>
</dbReference>
<keyword evidence="4" id="KW-0677">Repeat</keyword>
<dbReference type="Pfam" id="PF13041">
    <property type="entry name" value="PPR_2"/>
    <property type="match status" value="1"/>
</dbReference>
<dbReference type="PROSITE" id="PS51375">
    <property type="entry name" value="PPR"/>
    <property type="match status" value="1"/>
</dbReference>
<evidence type="ECO:0000313" key="10">
    <source>
        <dbReference type="EMBL" id="KAF3335312.1"/>
    </source>
</evidence>
<keyword evidence="11" id="KW-1185">Reference proteome</keyword>
<evidence type="ECO:0000256" key="1">
    <source>
        <dbReference type="ARBA" id="ARBA00006756"/>
    </source>
</evidence>
<dbReference type="Gene3D" id="1.25.40.10">
    <property type="entry name" value="Tetratricopeptide repeat domain"/>
    <property type="match status" value="1"/>
</dbReference>